<sequence>MSSHPSKGTLTIQNALNTNGLSCSVIELPTSARTAKEAAESIGCELSQIVKSLIFTTKDSQQPILILASGPNRISEAAISRHIGEDIVKADAALTKKITGFAIGGIPPIGHKNTIELIFIDQDLLNFDSLWAAAGTLHAVFNISSKDLVAITKAKIITIH</sequence>
<comment type="caution">
    <text evidence="2">The sequence shown here is derived from an EMBL/GenBank/DDBJ whole genome shotgun (WGS) entry which is preliminary data.</text>
</comment>
<dbReference type="GO" id="GO:0002161">
    <property type="term" value="F:aminoacyl-tRNA deacylase activity"/>
    <property type="evidence" value="ECO:0007669"/>
    <property type="project" value="InterPro"/>
</dbReference>
<dbReference type="Proteomes" id="UP000321026">
    <property type="component" value="Unassembled WGS sequence"/>
</dbReference>
<dbReference type="Pfam" id="PF04073">
    <property type="entry name" value="tRNA_edit"/>
    <property type="match status" value="1"/>
</dbReference>
<gene>
    <name evidence="2" type="ORF">E6Q11_03885</name>
</gene>
<dbReference type="InterPro" id="IPR007214">
    <property type="entry name" value="YbaK/aa-tRNA-synth-assoc-dom"/>
</dbReference>
<dbReference type="PANTHER" id="PTHR30411">
    <property type="entry name" value="CYTOPLASMIC PROTEIN"/>
    <property type="match status" value="1"/>
</dbReference>
<accession>A0A5C7J7K5</accession>
<dbReference type="Gene3D" id="3.90.960.10">
    <property type="entry name" value="YbaK/aminoacyl-tRNA synthetase-associated domain"/>
    <property type="match status" value="1"/>
</dbReference>
<organism evidence="2">
    <name type="scientific">Candidatus Dojkabacteria bacterium</name>
    <dbReference type="NCBI Taxonomy" id="2099670"/>
    <lineage>
        <taxon>Bacteria</taxon>
        <taxon>Candidatus Dojkabacteria</taxon>
    </lineage>
</organism>
<dbReference type="InterPro" id="IPR036754">
    <property type="entry name" value="YbaK/aa-tRNA-synt-asso_dom_sf"/>
</dbReference>
<dbReference type="PANTHER" id="PTHR30411:SF1">
    <property type="entry name" value="CYTOPLASMIC PROTEIN"/>
    <property type="match status" value="1"/>
</dbReference>
<dbReference type="SUPFAM" id="SSF55826">
    <property type="entry name" value="YbaK/ProRS associated domain"/>
    <property type="match status" value="1"/>
</dbReference>
<dbReference type="CDD" id="cd04333">
    <property type="entry name" value="ProX_deacylase"/>
    <property type="match status" value="1"/>
</dbReference>
<proteinExistence type="predicted"/>
<dbReference type="EMBL" id="SSDS01000060">
    <property type="protein sequence ID" value="TXG76922.1"/>
    <property type="molecule type" value="Genomic_DNA"/>
</dbReference>
<evidence type="ECO:0000313" key="2">
    <source>
        <dbReference type="EMBL" id="TXG76922.1"/>
    </source>
</evidence>
<name>A0A5C7J7K5_9BACT</name>
<protein>
    <submittedName>
        <fullName evidence="2">YbaK/EbsC family protein</fullName>
    </submittedName>
</protein>
<reference evidence="2" key="1">
    <citation type="submission" date="2018-09" db="EMBL/GenBank/DDBJ databases">
        <title>Metagenome Assembled Genomes from an Advanced Water Purification Facility.</title>
        <authorList>
            <person name="Stamps B.W."/>
            <person name="Spear J.R."/>
        </authorList>
    </citation>
    <scope>NUCLEOTIDE SEQUENCE [LARGE SCALE GENOMIC DNA]</scope>
    <source>
        <strain evidence="2">Bin_63_2</strain>
    </source>
</reference>
<evidence type="ECO:0000259" key="1">
    <source>
        <dbReference type="Pfam" id="PF04073"/>
    </source>
</evidence>
<dbReference type="AlphaFoldDB" id="A0A5C7J7K5"/>
<feature type="domain" description="YbaK/aminoacyl-tRNA synthetase-associated" evidence="1">
    <location>
        <begin position="32"/>
        <end position="149"/>
    </location>
</feature>